<comment type="caution">
    <text evidence="1">The sequence shown here is derived from an EMBL/GenBank/DDBJ whole genome shotgun (WGS) entry which is preliminary data.</text>
</comment>
<accession>A0A235EW05</accession>
<dbReference type="Proteomes" id="UP000215181">
    <property type="component" value="Unassembled WGS sequence"/>
</dbReference>
<dbReference type="EMBL" id="NOIH01000022">
    <property type="protein sequence ID" value="OYD52953.1"/>
    <property type="molecule type" value="Genomic_DNA"/>
</dbReference>
<sequence>MMLNKFYLLDADRPEVQRALDHYARAHQAVNAAKKALSRLNARGFTFDRERGLGLTFRRVEDAHGIKGMSKLSLMELPPLSHHVTKLPPFEVPCYVGYPDKRTRAGQELEDELLNFNHLVLSWEWSLEEALGIYRGLSACDQSRSHYCAAFALADGRVIVKESVERSTPTGEGQLRSENDPVIPEWAIEITEAEFDVLKDLPRYTREHPEPASV</sequence>
<dbReference type="OrthoDB" id="9849518at2"/>
<protein>
    <submittedName>
        <fullName evidence="1">Uncharacterized protein</fullName>
    </submittedName>
</protein>
<proteinExistence type="predicted"/>
<reference evidence="1 2" key="1">
    <citation type="submission" date="2017-07" db="EMBL/GenBank/DDBJ databases">
        <title>Thauera sp. KNDSS-Mac4 genome sequence and assembly.</title>
        <authorList>
            <person name="Mayilraj S."/>
        </authorList>
    </citation>
    <scope>NUCLEOTIDE SEQUENCE [LARGE SCALE GENOMIC DNA]</scope>
    <source>
        <strain evidence="1 2">KNDSS-Mac4</strain>
    </source>
</reference>
<evidence type="ECO:0000313" key="1">
    <source>
        <dbReference type="EMBL" id="OYD52953.1"/>
    </source>
</evidence>
<evidence type="ECO:0000313" key="2">
    <source>
        <dbReference type="Proteomes" id="UP000215181"/>
    </source>
</evidence>
<organism evidence="1 2">
    <name type="scientific">Thauera propionica</name>
    <dbReference type="NCBI Taxonomy" id="2019431"/>
    <lineage>
        <taxon>Bacteria</taxon>
        <taxon>Pseudomonadati</taxon>
        <taxon>Pseudomonadota</taxon>
        <taxon>Betaproteobacteria</taxon>
        <taxon>Rhodocyclales</taxon>
        <taxon>Zoogloeaceae</taxon>
        <taxon>Thauera</taxon>
    </lineage>
</organism>
<dbReference type="AlphaFoldDB" id="A0A235EW05"/>
<gene>
    <name evidence="1" type="ORF">CGK74_15090</name>
</gene>
<name>A0A235EW05_9RHOO</name>
<keyword evidence="2" id="KW-1185">Reference proteome</keyword>
<dbReference type="RefSeq" id="WP_094269273.1">
    <property type="nucleotide sequence ID" value="NZ_NOIH01000022.1"/>
</dbReference>